<name>A0ABZ2HJS2_9RHOB</name>
<dbReference type="RefSeq" id="WP_338550328.1">
    <property type="nucleotide sequence ID" value="NZ_CP146069.1"/>
</dbReference>
<evidence type="ECO:0000313" key="1">
    <source>
        <dbReference type="EMBL" id="WWR47503.1"/>
    </source>
</evidence>
<evidence type="ECO:0008006" key="3">
    <source>
        <dbReference type="Google" id="ProtNLM"/>
    </source>
</evidence>
<keyword evidence="2" id="KW-1185">Reference proteome</keyword>
<dbReference type="EMBL" id="CP146069">
    <property type="protein sequence ID" value="WWR47503.1"/>
    <property type="molecule type" value="Genomic_DNA"/>
</dbReference>
<evidence type="ECO:0000313" key="2">
    <source>
        <dbReference type="Proteomes" id="UP001364156"/>
    </source>
</evidence>
<proteinExistence type="predicted"/>
<organism evidence="1 2">
    <name type="scientific">Roseovarius phycicola</name>
    <dbReference type="NCBI Taxonomy" id="3080976"/>
    <lineage>
        <taxon>Bacteria</taxon>
        <taxon>Pseudomonadati</taxon>
        <taxon>Pseudomonadota</taxon>
        <taxon>Alphaproteobacteria</taxon>
        <taxon>Rhodobacterales</taxon>
        <taxon>Roseobacteraceae</taxon>
        <taxon>Roseovarius</taxon>
    </lineage>
</organism>
<dbReference type="Proteomes" id="UP001364156">
    <property type="component" value="Chromosome"/>
</dbReference>
<reference evidence="1 2" key="1">
    <citation type="submission" date="2023-10" db="EMBL/GenBank/DDBJ databases">
        <title>Roseovarius strain S88 nov., isolated from a marine algae.</title>
        <authorList>
            <person name="Lee M.W."/>
            <person name="Lee J.K."/>
            <person name="Kim J.M."/>
            <person name="Choi D.G."/>
            <person name="Baek J.H."/>
            <person name="Bayburt H."/>
            <person name="Jung J.J."/>
            <person name="Han D.M."/>
            <person name="Jeon C.O."/>
        </authorList>
    </citation>
    <scope>NUCLEOTIDE SEQUENCE [LARGE SCALE GENOMIC DNA]</scope>
    <source>
        <strain evidence="1 2">S88</strain>
    </source>
</reference>
<gene>
    <name evidence="1" type="ORF">RZ517_04835</name>
</gene>
<sequence length="233" mass="25609">MRYAVSLTSIPPRFDRLGPVLTSLLAQTPAPDFVFLALPRQFRRFACVVQPPELPVGVDFLWADIDHGPATKALVAARVLAGQDIRLIYCDDDWLYGQGWAAALLGDDPDIAVTGQTWDIARIGRQGNGSDIAQGFSGVSVRPEWLCDTDVSPPDIAWSVDDIWLSGHLARQGIQVAQSPTARATMRVAFRDAHALQDHAFQYMSRDAANRATAAFLHDHYDIWPQLDASNTA</sequence>
<protein>
    <recommendedName>
        <fullName evidence="3">Glycosyl transferase family 2</fullName>
    </recommendedName>
</protein>
<accession>A0ABZ2HJS2</accession>